<feature type="region of interest" description="Disordered" evidence="1">
    <location>
        <begin position="419"/>
        <end position="493"/>
    </location>
</feature>
<sequence length="772" mass="85249">MQHHSHHQQQGPPTSQHLHHSRPSSIVHQQQQQQQQQHQQQQHQQQQQQHHHQSHQHAAQHQHHSLPPPQHQQSAYSSHHTLSQAYQAGNQASAAQDNLGYYSHPSPYSTPGANSGYTSADTPDMMAAAQMPRPYPPMSYHTPQSNSPASVASPSQHDQHRSLYGQPTSQHLQQSMYYQHPSHYQPMPHHPNASPYAQHAHHPQQSMTSQPNMMMSHTAPQNQMTQHAAQHAQAGMTGSPRTKIEPQVPVQLQKQAQASPMAQTQTQHQPNGSQMQSPGNAGPGVNPNAAPGPIPATTPLVVRQDGNGVQWIAFEYSRDRVKMEYTIRCDVESVNTDDLSAEFKQENCVYPRACCPKDQYRGNRLMYETDCNRVGWALAQLNAPLRGKRGLIQRAVDSWRNSNQDPRLRSRRVRRMAKMNNRKQVQGTPTPHSGASHLPGPSGPSGISAAPAPMHGAPPPMGKPGMGSMGQPMHHHAGHHDGNAPGGDEVGHGAVYQDQHQHHQTATAHGTHGGGDDVRPTHVFTGYVGQGYPASAQAGQMSHMAPRTSGSAIPARTHGRASANEPDGLFPDVPEARKRKFILVDDNMRGSRLRVRVTLDGVDTNEIPDSFRKGASVFPRSYFPREMQSPPPSASGAQFFVQDECDDDKIQETEGRDSGARRARKSASEAVQMSLAEGGSGGVLVPRMKRSCRSKEVKLNDMAYRMAWLQSRVFAGRTVFLQRALDTYRNKTKAAIEGTMQDVVAVAPHYETRAGKRKWNDRRSRGEATNQD</sequence>
<dbReference type="PANTHER" id="PTHR22949:SF0">
    <property type="entry name" value="RE27538P"/>
    <property type="match status" value="1"/>
</dbReference>
<dbReference type="PANTHER" id="PTHR22949">
    <property type="entry name" value="WHITE COLLAR 2 PROTEIN WC2"/>
    <property type="match status" value="1"/>
</dbReference>
<evidence type="ECO:0000259" key="2">
    <source>
        <dbReference type="Pfam" id="PF26087"/>
    </source>
</evidence>
<keyword evidence="4" id="KW-1185">Reference proteome</keyword>
<organism evidence="3 4">
    <name type="scientific">Ustilaginoidea virens</name>
    <name type="common">Rice false smut fungus</name>
    <name type="synonym">Villosiclava virens</name>
    <dbReference type="NCBI Taxonomy" id="1159556"/>
    <lineage>
        <taxon>Eukaryota</taxon>
        <taxon>Fungi</taxon>
        <taxon>Dikarya</taxon>
        <taxon>Ascomycota</taxon>
        <taxon>Pezizomycotina</taxon>
        <taxon>Sordariomycetes</taxon>
        <taxon>Hypocreomycetidae</taxon>
        <taxon>Hypocreales</taxon>
        <taxon>Clavicipitaceae</taxon>
        <taxon>Ustilaginoidea</taxon>
    </lineage>
</organism>
<feature type="compositionally biased region" description="Polar residues" evidence="1">
    <location>
        <begin position="422"/>
        <end position="433"/>
    </location>
</feature>
<accession>A0A8E5HR43</accession>
<feature type="region of interest" description="Disordered" evidence="1">
    <location>
        <begin position="97"/>
        <end position="295"/>
    </location>
</feature>
<dbReference type="GeneID" id="66064951"/>
<feature type="compositionally biased region" description="Low complexity" evidence="1">
    <location>
        <begin position="278"/>
        <end position="289"/>
    </location>
</feature>
<feature type="compositionally biased region" description="Polar residues" evidence="1">
    <location>
        <begin position="165"/>
        <end position="177"/>
    </location>
</feature>
<feature type="compositionally biased region" description="Polar residues" evidence="1">
    <location>
        <begin position="106"/>
        <end position="121"/>
    </location>
</feature>
<dbReference type="Pfam" id="PF26087">
    <property type="entry name" value="DUF8032"/>
    <property type="match status" value="2"/>
</dbReference>
<evidence type="ECO:0000313" key="4">
    <source>
        <dbReference type="Proteomes" id="UP000027002"/>
    </source>
</evidence>
<dbReference type="Proteomes" id="UP000027002">
    <property type="component" value="Chromosome 3"/>
</dbReference>
<feature type="compositionally biased region" description="Low complexity" evidence="1">
    <location>
        <begin position="223"/>
        <end position="238"/>
    </location>
</feature>
<dbReference type="RefSeq" id="XP_042997605.1">
    <property type="nucleotide sequence ID" value="XM_043141671.1"/>
</dbReference>
<proteinExistence type="predicted"/>
<dbReference type="InterPro" id="IPR058345">
    <property type="entry name" value="DUF8032"/>
</dbReference>
<feature type="compositionally biased region" description="Polar residues" evidence="1">
    <location>
        <begin position="203"/>
        <end position="222"/>
    </location>
</feature>
<feature type="domain" description="DUF8032" evidence="2">
    <location>
        <begin position="309"/>
        <end position="403"/>
    </location>
</feature>
<feature type="region of interest" description="Disordered" evidence="1">
    <location>
        <begin position="1"/>
        <end position="81"/>
    </location>
</feature>
<dbReference type="KEGG" id="uvi:66064951"/>
<feature type="region of interest" description="Disordered" evidence="1">
    <location>
        <begin position="544"/>
        <end position="572"/>
    </location>
</feature>
<feature type="compositionally biased region" description="Basic residues" evidence="1">
    <location>
        <begin position="49"/>
        <end position="64"/>
    </location>
</feature>
<gene>
    <name evidence="3" type="ORF">UV8b_04173</name>
</gene>
<dbReference type="AlphaFoldDB" id="A0A8E5HR43"/>
<protein>
    <recommendedName>
        <fullName evidence="2">DUF8032 domain-containing protein</fullName>
    </recommendedName>
</protein>
<dbReference type="EMBL" id="CP072755">
    <property type="protein sequence ID" value="QUC19932.1"/>
    <property type="molecule type" value="Genomic_DNA"/>
</dbReference>
<dbReference type="OrthoDB" id="5599902at2759"/>
<evidence type="ECO:0000256" key="1">
    <source>
        <dbReference type="SAM" id="MobiDB-lite"/>
    </source>
</evidence>
<name>A0A8E5HR43_USTVR</name>
<feature type="compositionally biased region" description="Polar residues" evidence="1">
    <location>
        <begin position="141"/>
        <end position="156"/>
    </location>
</feature>
<feature type="compositionally biased region" description="Polar residues" evidence="1">
    <location>
        <begin position="250"/>
        <end position="277"/>
    </location>
</feature>
<evidence type="ECO:0000313" key="3">
    <source>
        <dbReference type="EMBL" id="QUC19932.1"/>
    </source>
</evidence>
<reference evidence="3" key="1">
    <citation type="submission" date="2020-03" db="EMBL/GenBank/DDBJ databases">
        <title>A mixture of massive structural variations and highly conserved coding sequences in Ustilaginoidea virens genome.</title>
        <authorList>
            <person name="Zhang K."/>
            <person name="Zhao Z."/>
            <person name="Zhang Z."/>
            <person name="Li Y."/>
            <person name="Hsiang T."/>
            <person name="Sun W."/>
        </authorList>
    </citation>
    <scope>NUCLEOTIDE SEQUENCE</scope>
    <source>
        <strain evidence="3">UV-8b</strain>
    </source>
</reference>
<feature type="region of interest" description="Disordered" evidence="1">
    <location>
        <begin position="753"/>
        <end position="772"/>
    </location>
</feature>
<feature type="domain" description="DUF8032" evidence="2">
    <location>
        <begin position="691"/>
        <end position="731"/>
    </location>
</feature>
<feature type="compositionally biased region" description="Low complexity" evidence="1">
    <location>
        <begin position="28"/>
        <end position="48"/>
    </location>
</feature>